<dbReference type="GeneID" id="8861679"/>
<dbReference type="VEuPathDB" id="AmoebaDB:NAEGRDRAFT_64536"/>
<dbReference type="InParanoid" id="D2V6R8"/>
<dbReference type="AlphaFoldDB" id="D2V6R8"/>
<dbReference type="Proteomes" id="UP000006671">
    <property type="component" value="Unassembled WGS sequence"/>
</dbReference>
<evidence type="ECO:0000313" key="2">
    <source>
        <dbReference type="EMBL" id="EFC47488.1"/>
    </source>
</evidence>
<dbReference type="OrthoDB" id="10253519at2759"/>
<keyword evidence="3" id="KW-1185">Reference proteome</keyword>
<sequence length="452" mass="52654">MNRLFSGGGRHFSRAVIYSATLSFVGINFFTFSHYIKHSYWDNLHTSPAPSSGQYMQPPEEITNSSKEEKLFYTLKSNQSSSSNGTKKLIIFLPDIVETREVFQDLEYQMLHNPQVNDQQIYSLRYDRFGYGYSNVVKGPRHLHNMSIELHTLIEHVLKNNIELNENEKLEISLVGHGFGAMLARMYLYKFSNTFESEFKNVKIAKNILISPLHERFIQFSPFYVDYLVDWKSRGFINRLLSFHGFMEWLFKFNPRFSLKDEVIYPFMETIADDVPTTTWNVKYNGTEGSTDYDDDHLISKDEAKKRLEFHMRNDNLWKTVRNETNLFKRSCVQLNDCRKSAEPHYKQQEQSASAATEQQQPEEANTTQPINTSNIDVLVVDVDHSRDDELGRKGVKVFFDKNSEFSQVDYLNDLVEGYSNKSKVISLNNYNHYSVLNTPALAQTVINFLKQ</sequence>
<proteinExistence type="predicted"/>
<dbReference type="InterPro" id="IPR029058">
    <property type="entry name" value="AB_hydrolase_fold"/>
</dbReference>
<dbReference type="EMBL" id="GG738854">
    <property type="protein sequence ID" value="EFC47488.1"/>
    <property type="molecule type" value="Genomic_DNA"/>
</dbReference>
<evidence type="ECO:0000256" key="1">
    <source>
        <dbReference type="SAM" id="MobiDB-lite"/>
    </source>
</evidence>
<protein>
    <submittedName>
        <fullName evidence="2">Predicted protein</fullName>
    </submittedName>
</protein>
<dbReference type="SUPFAM" id="SSF53474">
    <property type="entry name" value="alpha/beta-Hydrolases"/>
    <property type="match status" value="1"/>
</dbReference>
<dbReference type="OMA" id="NMSIELH"/>
<dbReference type="KEGG" id="ngr:NAEGRDRAFT_64536"/>
<evidence type="ECO:0000313" key="3">
    <source>
        <dbReference type="Proteomes" id="UP000006671"/>
    </source>
</evidence>
<feature type="region of interest" description="Disordered" evidence="1">
    <location>
        <begin position="343"/>
        <end position="372"/>
    </location>
</feature>
<organism evidence="3">
    <name type="scientific">Naegleria gruberi</name>
    <name type="common">Amoeba</name>
    <dbReference type="NCBI Taxonomy" id="5762"/>
    <lineage>
        <taxon>Eukaryota</taxon>
        <taxon>Discoba</taxon>
        <taxon>Heterolobosea</taxon>
        <taxon>Tetramitia</taxon>
        <taxon>Eutetramitia</taxon>
        <taxon>Vahlkampfiidae</taxon>
        <taxon>Naegleria</taxon>
    </lineage>
</organism>
<accession>D2V6R8</accession>
<feature type="compositionally biased region" description="Low complexity" evidence="1">
    <location>
        <begin position="349"/>
        <end position="370"/>
    </location>
</feature>
<name>D2V6R8_NAEGR</name>
<gene>
    <name evidence="2" type="ORF">NAEGRDRAFT_64536</name>
</gene>
<dbReference type="Gene3D" id="3.40.50.1820">
    <property type="entry name" value="alpha/beta hydrolase"/>
    <property type="match status" value="1"/>
</dbReference>
<reference evidence="2 3" key="1">
    <citation type="journal article" date="2010" name="Cell">
        <title>The genome of Naegleria gruberi illuminates early eukaryotic versatility.</title>
        <authorList>
            <person name="Fritz-Laylin L.K."/>
            <person name="Prochnik S.E."/>
            <person name="Ginger M.L."/>
            <person name="Dacks J.B."/>
            <person name="Carpenter M.L."/>
            <person name="Field M.C."/>
            <person name="Kuo A."/>
            <person name="Paredez A."/>
            <person name="Chapman J."/>
            <person name="Pham J."/>
            <person name="Shu S."/>
            <person name="Neupane R."/>
            <person name="Cipriano M."/>
            <person name="Mancuso J."/>
            <person name="Tu H."/>
            <person name="Salamov A."/>
            <person name="Lindquist E."/>
            <person name="Shapiro H."/>
            <person name="Lucas S."/>
            <person name="Grigoriev I.V."/>
            <person name="Cande W.Z."/>
            <person name="Fulton C."/>
            <person name="Rokhsar D.S."/>
            <person name="Dawson S.C."/>
        </authorList>
    </citation>
    <scope>NUCLEOTIDE SEQUENCE [LARGE SCALE GENOMIC DNA]</scope>
    <source>
        <strain evidence="2 3">NEG-M</strain>
    </source>
</reference>
<dbReference type="RefSeq" id="XP_002680232.1">
    <property type="nucleotide sequence ID" value="XM_002680186.1"/>
</dbReference>